<dbReference type="Proteomes" id="UP000706151">
    <property type="component" value="Unassembled WGS sequence"/>
</dbReference>
<proteinExistence type="predicted"/>
<dbReference type="PRINTS" id="PR00313">
    <property type="entry name" value="CABNDNGRPT"/>
</dbReference>
<dbReference type="InterPro" id="IPR053786">
    <property type="entry name" value="LEPRxLL_CS"/>
</dbReference>
<sequence length="7182" mass="722805">MNFFASRKGPNRMIRSHIASGKRTSPFLWSLLERAFGRSGAEKSPKPRASSLSATSSAFTFEALEPRLLLSADLSLSTAGLLNIQGDAGANTFIIEQTGESETGATLRVSLDGGPSQVFSGVKGLSVDAAGGNDSIQLLSAIGIDATLDGGQGSDTLQQTFLLDSLWTIATENSGDVNGQIFRGIENLVGAADNEDTFVFAQGASLSGGVEGGAGGYDTVVLEGSYAHAGHEVVGPQSGIVTLDGSSVRYAGMEPIDYVGTIGILTFTGTSGDDTIVLSDIADVTLPGGVLQMQISGSGELTRFNDTVDEIVIKALGGSDAITVASLDSGFAGDLVVYGNSDGAGGSLLDLLADTDSDTLAFTGSVSTQGGAITAVADSITVAANQSLNTRKVDSGGVSTGNSGDIRLDARTIELNTGSSLLAQVDTGSTYLAGDIFLKAQAASIVRTLATPTPSTSITATGATIRGDFVSLQASSAERFGVFGFKKDASATVTLTDITIDAGAVDIDAGADTTLLPALASTMTGNPLLTITAVASGADTITRDSGSWVDEGFTIGQSITLLGTASNDGAYIIKSVTANTIEVSDGDVLVDELTTAAQPVSVSGESVMPDPETLIDLLTPFTGSAIVTLSTATAQVKVLGASSITALGRVAMNSSAESRATPFGAGLAIPKAFAIAAAWAQSTATAETSIDGTTVVTAGSLSMGADTDNTITVNATTLSRNTPVSLTFAGAKVDGVTKAFIGNDARVNAGDVSVAAAAITDVQTGAGVFNTGSSGVGLAVALSLIDTNTQAWVGGRVTSTGDVSVTADTDTVNHIVEADSRNLGNTGDLFTQVSNQYNQFARDTAQPFTSQGAVGPLNPLESFVNKMFPVVKSGKLNLSGAVSYASAENDVRAFIAPDAVVKADGGVEVKATMVDRTNTTAVNAATSDGVAIGGAVAILDNDNDVKAYIGENAEVQANGSVDVTATFLTPYPWEIDFTSGEQIMDHIGQAVNGSLWNLLLTSYVQNGSAGTTAGLGGAVDVRLISNVAEAYIDKGARVNTDAAYGGADQSVTVYARNEVNGLHLVGEKVGFSYLDKLLTQKAAGSAIVSRVSDLGKKLRGPGLNITELEDPKGGIGGAVLFTDASHQAIARIEDGATVVADGDINVLADAQDRMISLTKAGGSAQKIGVFGAGGIVLQSTSAIAYVENRASIDAGADLTVLATNDPRVYTIVGGQAKGAPTGIGVAVAYNEIEATTRAFIGNGAALSGNPTLTFKDVTMDGNPTLTFQNVTLAGTGTLTFTDNALQADKRDTITRSAGNWVSDGFAAGQFITIEGSPSSDGTYLVAEVTATTLRLAEGEALAQRVMTGGPALTFVNSGSADQIVRNDGSWLADGFAAGQQIKVESSATNDGIYTILSATDTTLTLSNADALTGGFAFGAQVATVGLTESTVRRELSGTPSLTFAANGALPDTITRSTGNWTTDGFAAGQIIRVDNAGAQEGLFKIASINAAGDTLTLIPTDQVVAGTASAARVATVDVYAADTITRASGNWESDGFVRGQSITVTNAGANNGTYVIDTVSSTTLTLSPQDRLTDAAPTSGVTLRSGDTITRDNGSWLADGFKAGQTLTITGAGANNGSFVIEKVSKGTLTLAPLAALTDGTATNTTVTTDPLAATGVIRAGDDIDVQALASPQIYSFALAGSQSTQKDQAEATGGAATSGSPGAVADAAGNTGGGGVGISGSASVNTVDMTTTAKVDNVLSVTAQDLRIVANTATGTPRLSDSPTLTFATNGAAADTVTRSSGSWLAEGFRAGQALKVSGTTSNNGTWRIASVTETTLTLTAGAALVNETTDAGDNPETVAAAAMTGNPTLTFDAVPGSQDTITRSAGNWLADGFRPGMKINVTGTQNNNGEFTVADVTATELTLNGNLFQETLTDEANVANAVVTASSDGVKTRIIAVAGAATISTQQGSGAGIAGTFTMNTVDADTDAYVRSATVYASGSVVISASTPADIHSVGASVSVSTGTGKLNLAGQVSLNRIVSETLAYIENATVRGPAAGGSAPSVSIKALDDAYILGIAGSVAYGGKGGVGASVAINTIGNTTEAFTRNADVAASSLAIEADSTAQITAVTAAIGASSGRMAAAAAVSVNLVENNTAAFISGRKTSQGILASGSVTVDAVDDSGIFAIAGGIGAAPSGTVGIGVGVTYNQIDNDTTATIHDATVTSTAGSVRVSALSEPSIFSVAVGGAVANTAALAGSVSFNVIGSVSDANTTSASITGASTVVADGNVVVSAEGNAKIETISGSVAIGLSTAAIAAANSTIKTDDDVQAAIGAGATVVAKGNRGTTAVANGARSGSLTDAVQGVAVVAVSHDDFFSASIGGAGAGNAGVAGSATVTVLDETTRATIAENAQVNTGTLATSENANQGVRVLASDRTTLTGVAGALAVGGTAGVGVGADVSVVTKVTEATIASGAIVEAQRDVAVLATSSEDVLSIAVAGGGAGTVGLAGAADVSVFNITTRATVEGTKTVGATSYTGASVTAGGSVEVAAEERLEFDGVAGSLAIGGTVGIGGAASVPIVTKTTESTIGNGATVNALGNGAGITVNTGAFDVDFDTAYSSDPGQVKPVAVNNANATDSSLTRERNSVADTRTGFTGVAVTAVNQDDIGSYAIGVGGSGTVAIQISATVNVLTANTTATIADNARVNTATSGEGATQSVLVAAGNDFSRVAVAGGLSISGVVAVTPGADVAVVTTNAKASIGSNAVVQAQRDVEVLANSDVDILSIAISVAGSGTVSVAGAVSALVLNADTWASIGSGADVDAGGNVIVSSLARTDTDAVAGAIGIGIVGGGVGAGVGVVVINKDTRAWIGENADVNAKANGGDTTVYDGSLSDTGTFGTTSARGVVVNAVSSENVFAVAAAGAGGFIGGVAGAVTVEVIDSDTRAFIDAGARINTEATDANTAQDVRVAAVNDLRMLVVDGSIAGGVFGGIAGSVDVGIVRNDTSAYIAGSDVRARRDVTASALADRDIESYVVSAAGGAVGIGAAVAVYTLGGNFTGSYRFDADGDNVNDANESDDALAGTAGQSTTQFADAQADVSSVDSLLTGYGGSGGANSGEVDSNTAAAKTRLDAAGGTGADAAKANPAASEIIGSAAVPRGTVAFIGQDAGVNAGRHIDLDARERVDLKIIAGGAGVGGAGIGAGIAVLSTGNDVNTFIGQGATLRAGTVDAGGDINLDARLWSELSVLGVTAGLGGFAGIAGSVVVVTDTSNVNAYIEAGTSGDRARLLEANQVNLKAEKILGAKTSAIGAAAGVFAGVGAAVTVVNLSGNVRSAVGAHTVIGTVDDAAATAATVDGVTLTTNSAVRALPFDGVGPMAVGLGVSLLGSAAAGVVVVTLGGTTESQIGDDANIETSGTVALDTDSVLRADAEADGGAFGAFAVGAMFAKADLGGTTRSQVGTRAKVKAGSLKLEADHTSDASVDVVAAGGGAVSGRGAEAQVTVDPTVEAKILGSATINVVNDVEVLATLKRAEGNATAKSFGGGAVSVGVMGATVSSTPDVDASIAGGTTVTAGRHVVVRAEGKAEATGAPPLDTFTNADVNLNNDTIDFDYALSPGEIVTYENNGNTSIGGLGDGREYSVLRGTPVAGGTRLTLGASFAGSGVNNAYDTITFAVPHRLVTGDAVRYEGANNGSVTIGLANDNPTDNTNNPVNPYYVRRIDDYTIKLFTSAAEANPATATGLKAFTPGNVSSTNNTITTSGTAYVEGTAVTYRAPAPKTFSSLTVDVQVDGNNKIVTSDTTADGRDNPTPVYVDSLNRIYIATLDNNGNPIAGTGHGFQTGDAVRYNAVGGSAITGLTSGNTYYVIKINDFLMQLSDTLDGTNGNDPDIDGDIGVTPREIDGDISNTAAAVVHTLVKTSQLPIKAANATGGELQDGRTYYVRAPNPVSGTQTFSLSETPTGALLDLDTTGLDAAAGHRIGIEGVDISAAAGTHALRLDLQSMPASTTHKLLGAGGVPLASVSPAASDGLSSATVQGGSGGVGDFAFPTAKVTTTVNVNAHVAATRVDAGGDVSIVALSATNASASGDNRAGGLLQVGDVRAKAVHDANTAAYIGSAAVNGSASGTTFVVGGNLLLRATSGAVQDVTAIAKGGGGIGVARADTAAYVDYDTLATVGSGANLTVGRAFKAYTDATVNSRTNSEAFVIAVGAGADADDLDGSDWGGSVRIGTDGTPALSQVAIGGGAQIDADTVDIDAQVSSLFGRSRADAEAYSPILFGYAQAFADAEVQIDSKAAALIKDGTAATPTLVKGRNGVDVQARHGSLTVERVSDGLAVALIPPQGEQDIGDSDLNSTVDADTHVLVVAGPRNLNTAALAVSGLDNPAGFPNLALFGRADHAAVSESRGGDRTRTIAWDADVIINSGPSPELIIDAAGNVFKAVNASVRDDAPNASRMAGAVVDDDIIVNDIVNDDAGEVLFDAPTTGVISGSQSLFTMRDTYDTVTITNASTKDLVINRIDVIGAQPTYPLSSTSRPRIMLEAPAVNITFNLTRDVSPTAVTILNTGVSNIGLNGVINNPIGLTTITNTEGDIVNGSDIASFASDSNGYVVGSGLVRTNLLDVEATKGSIGVDKPAPTADSRIRVELIESTNRPEDLRAVAGGSIFLDLDGVVRQSTSDTAPTVAEINVSLVSAGNHADIRLAAGSLEQSSAPRDGVYVGSPQDSTNAPDGTFRVFYWDDPGSIPLRDPGAYGASPTAIETTFNFALIEAGTTVGAGNIVVNAADAALPTDSLSNVVNVLATTNVFGTGHIDADTNGYIDFTESLADLRVGQIRSRYNDVTLDAPNGAIVDAPALSPLSPPSGDVEADVIGVNLSLTAQLSIGTGSNFLETNLLDAGTGIAAIGALRASAGHSVFIEETGGDLSIDRVVAKGLDGIGQVTLVARDGSILDANTATEDDGDATSTRVRDVANVVGRTIDLDADDDLGDADDDLDIDSGVRTNADGSTTLFTGRVFAQAGRSVFLTESAREMNVLAVRAESGRIRLTVPDTNLADTENFELITLPLGGATARIDEGASPTTVPVAEISAALSVDLWVGDNVTTSATGRVVSGQSITIRGDTRRVLKTETVDDVNADADRGTQMNLRGTIGHVTSAGNTSKTFTQIFGHDQVDTFTFNETDLDANTTAFGSQNDSAALADDGEDRFIVNQLGSMGVNAAGIGDTLTLDGQADTDTYTVNTTGSQGVLRNYVINVLDTGARTDGVDTLSIYGIDGSTAAGQVDDIFLLRKTNAIPSETADTPAFVALLHGDLNQVRDGSGTISGRPQQVQRINYDINLNGRLEIYGKGGNDYFASDDNSTVTTLDGGSGDDTFQIGQLFGMQRKTPMVQDSDRFDTIATTRGYLSAGASAAIVAQGGSGNDVFTVYGNKAELRLEGDDGDDLFIVRAFALAQTNADGSIRTVGGVAMPLLTSEVSTQGQMNVRPGEGNDTVQYNINAPVSVDGGTGFDKVVVLGTEFADNFVITEDGVKGAGVNVRFENIEVLEVDGLESDDDFYVLSTPVGVVTRVIGGLGSDSFNVGGDVAEPIVMQDLAGASGAIGHLLSSSDSLYNRLPVEGIDLTVAQARLGAVVITESAGDTVVEEGLTSNPLAIDSYLVRLAVAPADGTTVYVTVSAARSQRDESLAPNNGDSVWLRDAQLPGFSRSVPVNGQPTTEPNRALVLAFNAGNWNIDQTVYVYGAQDGFAEGERTVTVSHLVDAVVVTPASTQAGLDAQEATRLLFDQAAVRNVEVRVIDDDAPGLIITQTNNETLVLEGSLAVQPAGGSFGIEDSYNLKLAQALTGTQTVTVQLVYDSAQVGLSVGGNAVTSVTFNKDNWQQGIDITVRATDDATREAFKRSFIEHRVVSGVAAYSGVVKQFAVQVHDNDTAGVIVSESNGSTNVVLDDPSTAANEAVTDSYAVRLTSAPTHDVVVQVNTDGQVNTSPATLTFTTANWWQAQTVTVTANPAYVPASSGLDTTTQKVFAPRTHLLSQLGGPLAIEGGTLGERALVSAIVLPTELNAGLLQIGVQPDERDQIDTLNLYDDSSPEDRTGTLSATQLAGFDMAPTLNFGGTNALGEPSTFAGGITFGNASTGRSTIEVLNLLMGEGNDSLTITGTLQAADEGTGGNRGPARHGTITLVHGGGNLAVTPGGSSLFGDRITVTGGGGVSSPLVIYGDTSQDGLWYSGATDEVTPRADNIVPGNKLFDQVGTADDQFRFPRANPFRQAGDDVIDASALFSTADVNTTTLGVAIYGGSGNDTIRGTGAGDHLAGGSGNDIIVGNAGLDLVYGDSGFNVDPITRTLVMVNAIGTANGDVGTLPASPSGPVRDGLVAGRDDIDGGTGDDVIFGDHGVVTQDVPRGRLYDDWAAARGRAAVFGYATGNATNSQFAFSASDKLLTTGFIQSLRSAEVANGDDDTIAGNAGRDRIFGGNGSDLIAGGAGSDLVFGDHGLVDYLGPDYDGVTETGLAGLVTLDRLESVDTTAALGKGDQISDEVGDDIIIGGQGDDLIDAGAGQNIVFGDHGRILGVDTGFNTPVGDPVAGKTDDDYQVQVLGLVTSIDWGTVNDAANEFGNGNDSITTGRGRDMVFGGGGNDAINTFASSLGTVALDGNNIVFGDHGLVDYLAEERAAALPGTPRRDTARTNDIDRVWSLATGMGGADRIDTGNANEIVFGGMAGDIVNAGHGKNIVFGDSGQVTAANADDPLTQWSVHQFTIGTIVSTAFADGGIDTLRSGDHDDILLGGRDGDTLDSGRGDNVVFGDQGRVLTFVNGQGGTADTFNAVVGTPTRPAGDQPLTYLLVTTQIDTGNADGADIITTGIGRDLIFGGGDTDTLHAFASTSLGAMAAGTAAQDSNNIVFGDHGLIDYVSEELRLGGAGNPGLETFALTNSAANANGNPVRTADIDLIASLEGNVVVAGQAVKATAIGGNDLITTGNLNDIVLGGAGADRIVSGDGSNIVLGDNARLVAAPGDSANPVFAVHEFTLCKIDTIGFDDADGGADIVTGGSGNDVLFGGGGNDVIYAGTGDDLVFGDQGRIECKNNKPYDPEISLRPICWECFPTLGFLLFEATNVDKTTGAGNDVVFGEDGSDVIMGQQGEDVIYGGRGDDILIGGSNVDGGLDSHDRIDSGDGHDTIAGDNAAICYHPDAIDVRMRALDGTLLYGITPGGTTAC</sequence>
<dbReference type="GO" id="GO:0005509">
    <property type="term" value="F:calcium ion binding"/>
    <property type="evidence" value="ECO:0007669"/>
    <property type="project" value="InterPro"/>
</dbReference>
<organism evidence="2 3">
    <name type="scientific">Candidatus Accumulibacter affinis</name>
    <dbReference type="NCBI Taxonomy" id="2954384"/>
    <lineage>
        <taxon>Bacteria</taxon>
        <taxon>Pseudomonadati</taxon>
        <taxon>Pseudomonadota</taxon>
        <taxon>Betaproteobacteria</taxon>
        <taxon>Candidatus Accumulibacter</taxon>
    </lineage>
</organism>
<evidence type="ECO:0000313" key="3">
    <source>
        <dbReference type="Proteomes" id="UP000706151"/>
    </source>
</evidence>
<reference evidence="2 3" key="1">
    <citation type="submission" date="2020-10" db="EMBL/GenBank/DDBJ databases">
        <title>Connecting structure to function with the recovery of over 1000 high-quality activated sludge metagenome-assembled genomes encoding full-length rRNA genes using long-read sequencing.</title>
        <authorList>
            <person name="Singleton C.M."/>
            <person name="Petriglieri F."/>
            <person name="Kristensen J.M."/>
            <person name="Kirkegaard R.H."/>
            <person name="Michaelsen T.Y."/>
            <person name="Andersen M.H."/>
            <person name="Karst S.M."/>
            <person name="Dueholm M.S."/>
            <person name="Nielsen P.H."/>
            <person name="Albertsen M."/>
        </authorList>
    </citation>
    <scope>NUCLEOTIDE SEQUENCE [LARGE SCALE GENOMIC DNA]</scope>
    <source>
        <strain evidence="2">Fred_18-Q3-R57-64_BAT3C.720</strain>
    </source>
</reference>
<feature type="compositionally biased region" description="Low complexity" evidence="1">
    <location>
        <begin position="1691"/>
        <end position="1709"/>
    </location>
</feature>
<feature type="region of interest" description="Disordered" evidence="1">
    <location>
        <begin position="1686"/>
        <end position="1709"/>
    </location>
</feature>
<dbReference type="Pfam" id="PF00353">
    <property type="entry name" value="HemolysinCabind"/>
    <property type="match status" value="10"/>
</dbReference>
<dbReference type="PROSITE" id="PS00330">
    <property type="entry name" value="HEMOLYSIN_CALCIUM"/>
    <property type="match status" value="5"/>
</dbReference>
<evidence type="ECO:0000256" key="1">
    <source>
        <dbReference type="SAM" id="MobiDB-lite"/>
    </source>
</evidence>
<name>A0A935W6V2_9PROT</name>
<evidence type="ECO:0000313" key="2">
    <source>
        <dbReference type="EMBL" id="MBK7953155.1"/>
    </source>
</evidence>
<dbReference type="SUPFAM" id="SSF51120">
    <property type="entry name" value="beta-Roll"/>
    <property type="match status" value="4"/>
</dbReference>
<gene>
    <name evidence="2" type="ORF">IPK02_03740</name>
</gene>
<dbReference type="InterPro" id="IPR018511">
    <property type="entry name" value="Hemolysin-typ_Ca-bd_CS"/>
</dbReference>
<protein>
    <submittedName>
        <fullName evidence="2">LEPR-XLL domain-containing protein</fullName>
    </submittedName>
</protein>
<dbReference type="InterPro" id="IPR001343">
    <property type="entry name" value="Hemolysn_Ca-bd"/>
</dbReference>
<dbReference type="InterPro" id="IPR047881">
    <property type="entry name" value="LktA_repeat"/>
</dbReference>
<dbReference type="Gene3D" id="2.150.10.10">
    <property type="entry name" value="Serralysin-like metalloprotease, C-terminal"/>
    <property type="match status" value="1"/>
</dbReference>
<comment type="caution">
    <text evidence="2">The sequence shown here is derived from an EMBL/GenBank/DDBJ whole genome shotgun (WGS) entry which is preliminary data.</text>
</comment>
<dbReference type="NCBIfam" id="NF012206">
    <property type="entry name" value="LktA_tand_53"/>
    <property type="match status" value="12"/>
</dbReference>
<dbReference type="EMBL" id="JADJOT010000002">
    <property type="protein sequence ID" value="MBK7953155.1"/>
    <property type="molecule type" value="Genomic_DNA"/>
</dbReference>
<accession>A0A935W6V2</accession>
<dbReference type="NCBIfam" id="NF012209">
    <property type="entry name" value="LEPR-8K"/>
    <property type="match status" value="1"/>
</dbReference>
<dbReference type="InterPro" id="IPR011049">
    <property type="entry name" value="Serralysin-like_metalloprot_C"/>
</dbReference>